<protein>
    <recommendedName>
        <fullName evidence="5">laccase</fullName>
        <ecNumber evidence="5">1.10.3.2</ecNumber>
    </recommendedName>
</protein>
<name>A0A1C7MH11_GRIFR</name>
<evidence type="ECO:0000256" key="13">
    <source>
        <dbReference type="SAM" id="MobiDB-lite"/>
    </source>
</evidence>
<evidence type="ECO:0000256" key="4">
    <source>
        <dbReference type="ARBA" id="ARBA00010609"/>
    </source>
</evidence>
<comment type="catalytic activity">
    <reaction evidence="1">
        <text>4 hydroquinone + O2 = 4 benzosemiquinone + 2 H2O</text>
        <dbReference type="Rhea" id="RHEA:11276"/>
        <dbReference type="ChEBI" id="CHEBI:15377"/>
        <dbReference type="ChEBI" id="CHEBI:15379"/>
        <dbReference type="ChEBI" id="CHEBI:17594"/>
        <dbReference type="ChEBI" id="CHEBI:17977"/>
        <dbReference type="EC" id="1.10.3.2"/>
    </reaction>
</comment>
<evidence type="ECO:0000259" key="16">
    <source>
        <dbReference type="Pfam" id="PF07732"/>
    </source>
</evidence>
<evidence type="ECO:0000259" key="15">
    <source>
        <dbReference type="Pfam" id="PF07731"/>
    </source>
</evidence>
<dbReference type="InterPro" id="IPR007312">
    <property type="entry name" value="Phosphoesterase"/>
</dbReference>
<feature type="region of interest" description="Disordered" evidence="13">
    <location>
        <begin position="310"/>
        <end position="332"/>
    </location>
</feature>
<dbReference type="InterPro" id="IPR017850">
    <property type="entry name" value="Alkaline_phosphatase_core_sf"/>
</dbReference>
<sequence>MSTDLVNEPTTTRTYNWVVEEGLGAPDGVVKNMLVVNGIYPGPTIEANEGDRIIVNVTNKIANATTIHWHGLYQRGTNYYDGTEAITQCGIPPGQSMVYNYTVENWVGSTWWHAHSGTQYTDGITGALIVHGKNESVPPYDEDLVIQMSDLYHDFSPALLNLYFTPGGIDGTPGNEPVPDGGTINGVGQYGSTNTSFFNATLQPNKTYRLRLINSGSFVAIQFSVDSHILTVIEADGTAVNPFDVASVSIALAQRYSVLLHTNNTVGAYWIRAALDTTAYTYDNPGATTEIYGVLRYGVDDSVLPDVSLLDNPPSLPSGSPGELDTADLAPAAAGPAPDPTFHLYFEFSMQYPGVANYLSHFLGFINSTSWEPLNGTSSLFSHIANATTDGSANFDGSQLITTLNEVQVMQVAIDNLDDGDHPFHLHGHKFWVMGSGAGRYQNQTLQNTNPMMRDTLVLPAYTWTVLRFVADNPGFWAFHCHIQWHMAAEARIPVPQQPLAQTAVISMQVLLIATTLACATSTFAAIAQSFAPPAVSPESTSSNYTGKSNSTISNGPLVAGKSFDRFIQIWLENTDFETAASSAVFQNLSKQGVLMDSFYAMTHPSEPNYIAVAGGDFFGNAGDNFRHIPSNISSIVDLLEAKNVSWSSYQENAPYDGFTDFNYTQANYLTGTGQYTYYVRKHNPLIIFDSVTNVSERALRIRNFNDFAVDLNASAIPQWSFITPNLVNDGHDTTIDFIGQWLQFWLIPLLADERFNDNRTIILLTFDETETYTINNRVYTLVLGGGLPTNLRGTTDSTFYTHYSALSTVQANWALGSLGRGDTNATLNNVFSWVANATSWTNNGISGNSSAIPLLNLTGTIPGPFNPDLYTLFYAPNTSAVGAGGGPVFIGPGLNTSLTFAALPPPVNLTAEGQADVPWAVNPGISYANGTKTIIAPTATATGPSTPSKTNAAGQTTIPGFTIFGGLLGLVMLL</sequence>
<keyword evidence="12" id="KW-0325">Glycoprotein</keyword>
<evidence type="ECO:0000256" key="1">
    <source>
        <dbReference type="ARBA" id="ARBA00000349"/>
    </source>
</evidence>
<dbReference type="STRING" id="5627.A0A1C7MH11"/>
<dbReference type="AlphaFoldDB" id="A0A1C7MH11"/>
<dbReference type="InterPro" id="IPR008972">
    <property type="entry name" value="Cupredoxin"/>
</dbReference>
<dbReference type="Pfam" id="PF07732">
    <property type="entry name" value="Cu-oxidase_3"/>
    <property type="match status" value="1"/>
</dbReference>
<keyword evidence="6" id="KW-0964">Secreted</keyword>
<evidence type="ECO:0000256" key="7">
    <source>
        <dbReference type="ARBA" id="ARBA00022723"/>
    </source>
</evidence>
<keyword evidence="18" id="KW-1185">Reference proteome</keyword>
<evidence type="ECO:0000256" key="2">
    <source>
        <dbReference type="ARBA" id="ARBA00001935"/>
    </source>
</evidence>
<keyword evidence="9" id="KW-0560">Oxidoreductase</keyword>
<dbReference type="GO" id="GO:0005576">
    <property type="term" value="C:extracellular region"/>
    <property type="evidence" value="ECO:0007669"/>
    <property type="project" value="UniProtKB-SubCell"/>
</dbReference>
<keyword evidence="10" id="KW-0186">Copper</keyword>
<dbReference type="FunFam" id="2.60.40.420:FF:000045">
    <property type="entry name" value="Laccase 2"/>
    <property type="match status" value="1"/>
</dbReference>
<feature type="domain" description="Plastocyanin-like" evidence="15">
    <location>
        <begin position="390"/>
        <end position="490"/>
    </location>
</feature>
<dbReference type="GO" id="GO:0016788">
    <property type="term" value="F:hydrolase activity, acting on ester bonds"/>
    <property type="evidence" value="ECO:0007669"/>
    <property type="project" value="InterPro"/>
</dbReference>
<evidence type="ECO:0000256" key="9">
    <source>
        <dbReference type="ARBA" id="ARBA00023002"/>
    </source>
</evidence>
<dbReference type="CDD" id="cd13857">
    <property type="entry name" value="CuRO_1_Diphenol_Ox"/>
    <property type="match status" value="1"/>
</dbReference>
<dbReference type="Pfam" id="PF07731">
    <property type="entry name" value="Cu-oxidase_2"/>
    <property type="match status" value="1"/>
</dbReference>
<comment type="cofactor">
    <cofactor evidence="2">
        <name>Cu cation</name>
        <dbReference type="ChEBI" id="CHEBI:23378"/>
    </cofactor>
</comment>
<gene>
    <name evidence="17" type="primary">phoA</name>
    <name evidence="17" type="ORF">A0H81_03330</name>
</gene>
<dbReference type="InterPro" id="IPR011707">
    <property type="entry name" value="Cu-oxidase-like_N"/>
</dbReference>
<dbReference type="CDD" id="cd13910">
    <property type="entry name" value="CuRO_3_MCO_like_4"/>
    <property type="match status" value="1"/>
</dbReference>
<dbReference type="Pfam" id="PF04185">
    <property type="entry name" value="Phosphoesterase"/>
    <property type="match status" value="1"/>
</dbReference>
<comment type="similarity">
    <text evidence="4">Belongs to the multicopper oxidase family.</text>
</comment>
<comment type="caution">
    <text evidence="17">The sequence shown here is derived from an EMBL/GenBank/DDBJ whole genome shotgun (WGS) entry which is preliminary data.</text>
</comment>
<keyword evidence="7" id="KW-0479">Metal-binding</keyword>
<dbReference type="Pfam" id="PF00394">
    <property type="entry name" value="Cu-oxidase"/>
    <property type="match status" value="1"/>
</dbReference>
<evidence type="ECO:0000256" key="3">
    <source>
        <dbReference type="ARBA" id="ARBA00004613"/>
    </source>
</evidence>
<reference evidence="17 18" key="1">
    <citation type="submission" date="2016-03" db="EMBL/GenBank/DDBJ databases">
        <title>Whole genome sequencing of Grifola frondosa 9006-11.</title>
        <authorList>
            <person name="Min B."/>
            <person name="Park H."/>
            <person name="Kim J.-G."/>
            <person name="Cho H."/>
            <person name="Oh Y.-L."/>
            <person name="Kong W.-S."/>
            <person name="Choi I.-G."/>
        </authorList>
    </citation>
    <scope>NUCLEOTIDE SEQUENCE [LARGE SCALE GENOMIC DNA]</scope>
    <source>
        <strain evidence="17 18">9006-11</strain>
    </source>
</reference>
<dbReference type="OrthoDB" id="2121828at2759"/>
<dbReference type="InterPro" id="IPR011706">
    <property type="entry name" value="Cu-oxidase_C"/>
</dbReference>
<dbReference type="CDD" id="cd13886">
    <property type="entry name" value="CuRO_2_MCO_like_1"/>
    <property type="match status" value="1"/>
</dbReference>
<dbReference type="Gene3D" id="2.60.40.420">
    <property type="entry name" value="Cupredoxins - blue copper proteins"/>
    <property type="match status" value="3"/>
</dbReference>
<evidence type="ECO:0000256" key="12">
    <source>
        <dbReference type="ARBA" id="ARBA00023180"/>
    </source>
</evidence>
<evidence type="ECO:0000313" key="18">
    <source>
        <dbReference type="Proteomes" id="UP000092993"/>
    </source>
</evidence>
<dbReference type="EMBL" id="LUGG01000003">
    <property type="protein sequence ID" value="OBZ76092.1"/>
    <property type="molecule type" value="Genomic_DNA"/>
</dbReference>
<evidence type="ECO:0000256" key="8">
    <source>
        <dbReference type="ARBA" id="ARBA00022801"/>
    </source>
</evidence>
<keyword evidence="11" id="KW-1015">Disulfide bond</keyword>
<dbReference type="GO" id="GO:0052716">
    <property type="term" value="F:hydroquinone:oxygen oxidoreductase activity"/>
    <property type="evidence" value="ECO:0007669"/>
    <property type="project" value="UniProtKB-EC"/>
</dbReference>
<evidence type="ECO:0000256" key="11">
    <source>
        <dbReference type="ARBA" id="ARBA00023157"/>
    </source>
</evidence>
<dbReference type="EC" id="1.10.3.2" evidence="5"/>
<evidence type="ECO:0000313" key="17">
    <source>
        <dbReference type="EMBL" id="OBZ76092.1"/>
    </source>
</evidence>
<organism evidence="17 18">
    <name type="scientific">Grifola frondosa</name>
    <name type="common">Maitake</name>
    <name type="synonym">Polyporus frondosus</name>
    <dbReference type="NCBI Taxonomy" id="5627"/>
    <lineage>
        <taxon>Eukaryota</taxon>
        <taxon>Fungi</taxon>
        <taxon>Dikarya</taxon>
        <taxon>Basidiomycota</taxon>
        <taxon>Agaricomycotina</taxon>
        <taxon>Agaricomycetes</taxon>
        <taxon>Polyporales</taxon>
        <taxon>Grifolaceae</taxon>
        <taxon>Grifola</taxon>
    </lineage>
</organism>
<dbReference type="InterPro" id="IPR001117">
    <property type="entry name" value="Cu-oxidase_2nd"/>
</dbReference>
<dbReference type="PANTHER" id="PTHR11709:SF511">
    <property type="entry name" value="LACCASE"/>
    <property type="match status" value="1"/>
</dbReference>
<keyword evidence="8" id="KW-0378">Hydrolase</keyword>
<evidence type="ECO:0000256" key="6">
    <source>
        <dbReference type="ARBA" id="ARBA00022525"/>
    </source>
</evidence>
<accession>A0A1C7MH11</accession>
<feature type="domain" description="Plastocyanin-like" evidence="16">
    <location>
        <begin position="25"/>
        <end position="134"/>
    </location>
</feature>
<proteinExistence type="inferred from homology"/>
<dbReference type="Gene3D" id="3.40.720.10">
    <property type="entry name" value="Alkaline Phosphatase, subunit A"/>
    <property type="match status" value="1"/>
</dbReference>
<feature type="domain" description="Plastocyanin-like" evidence="14">
    <location>
        <begin position="142"/>
        <end position="297"/>
    </location>
</feature>
<evidence type="ECO:0000256" key="5">
    <source>
        <dbReference type="ARBA" id="ARBA00012297"/>
    </source>
</evidence>
<dbReference type="InterPro" id="IPR045087">
    <property type="entry name" value="Cu-oxidase_fam"/>
</dbReference>
<evidence type="ECO:0000256" key="10">
    <source>
        <dbReference type="ARBA" id="ARBA00023008"/>
    </source>
</evidence>
<comment type="subcellular location">
    <subcellularLocation>
        <location evidence="3">Secreted</location>
    </subcellularLocation>
</comment>
<evidence type="ECO:0000259" key="14">
    <source>
        <dbReference type="Pfam" id="PF00394"/>
    </source>
</evidence>
<dbReference type="SUPFAM" id="SSF49503">
    <property type="entry name" value="Cupredoxins"/>
    <property type="match status" value="3"/>
</dbReference>
<dbReference type="Proteomes" id="UP000092993">
    <property type="component" value="Unassembled WGS sequence"/>
</dbReference>
<dbReference type="GO" id="GO:0005507">
    <property type="term" value="F:copper ion binding"/>
    <property type="evidence" value="ECO:0007669"/>
    <property type="project" value="InterPro"/>
</dbReference>
<dbReference type="PANTHER" id="PTHR11709">
    <property type="entry name" value="MULTI-COPPER OXIDASE"/>
    <property type="match status" value="1"/>
</dbReference>